<comment type="caution">
    <text evidence="3">The sequence shown here is derived from an EMBL/GenBank/DDBJ whole genome shotgun (WGS) entry which is preliminary data.</text>
</comment>
<keyword evidence="2" id="KW-0812">Transmembrane</keyword>
<evidence type="ECO:0000313" key="3">
    <source>
        <dbReference type="EMBL" id="MFH5210227.1"/>
    </source>
</evidence>
<evidence type="ECO:0000256" key="2">
    <source>
        <dbReference type="SAM" id="Phobius"/>
    </source>
</evidence>
<dbReference type="InterPro" id="IPR045635">
    <property type="entry name" value="DUF6412"/>
</dbReference>
<evidence type="ECO:0000313" key="4">
    <source>
        <dbReference type="Proteomes" id="UP001609175"/>
    </source>
</evidence>
<feature type="transmembrane region" description="Helical" evidence="2">
    <location>
        <begin position="20"/>
        <end position="38"/>
    </location>
</feature>
<organism evidence="3 4">
    <name type="scientific">Antrihabitans spumae</name>
    <dbReference type="NCBI Taxonomy" id="3373370"/>
    <lineage>
        <taxon>Bacteria</taxon>
        <taxon>Bacillati</taxon>
        <taxon>Actinomycetota</taxon>
        <taxon>Actinomycetes</taxon>
        <taxon>Mycobacteriales</taxon>
        <taxon>Nocardiaceae</taxon>
        <taxon>Antrihabitans</taxon>
    </lineage>
</organism>
<dbReference type="Pfam" id="PF19950">
    <property type="entry name" value="DUF6412"/>
    <property type="match status" value="1"/>
</dbReference>
<dbReference type="EMBL" id="JBIMSO010000060">
    <property type="protein sequence ID" value="MFH5210227.1"/>
    <property type="molecule type" value="Genomic_DNA"/>
</dbReference>
<sequence length="90" mass="9692">MAVLLFLLVTLPPSGNNLTEIALLVATIAIAALVLYSVGHGRPIGYRIVTHGLAVSDRWIRSPYLRHSAPDAPGRPLPRAPGFAAETRQR</sequence>
<proteinExistence type="predicted"/>
<name>A0ABW7JQF2_9NOCA</name>
<keyword evidence="2" id="KW-1133">Transmembrane helix</keyword>
<reference evidence="3 4" key="1">
    <citation type="submission" date="2024-10" db="EMBL/GenBank/DDBJ databases">
        <authorList>
            <person name="Riesco R."/>
        </authorList>
    </citation>
    <scope>NUCLEOTIDE SEQUENCE [LARGE SCALE GENOMIC DNA]</scope>
    <source>
        <strain evidence="3 4">NCIMB 15449</strain>
    </source>
</reference>
<protein>
    <submittedName>
        <fullName evidence="3">DUF6412 domain-containing protein</fullName>
    </submittedName>
</protein>
<feature type="region of interest" description="Disordered" evidence="1">
    <location>
        <begin position="66"/>
        <end position="90"/>
    </location>
</feature>
<accession>A0ABW7JQF2</accession>
<dbReference type="Proteomes" id="UP001609175">
    <property type="component" value="Unassembled WGS sequence"/>
</dbReference>
<dbReference type="RefSeq" id="WP_395115894.1">
    <property type="nucleotide sequence ID" value="NZ_JBIMSO010000060.1"/>
</dbReference>
<keyword evidence="2" id="KW-0472">Membrane</keyword>
<gene>
    <name evidence="3" type="ORF">ACHIPZ_18760</name>
</gene>
<evidence type="ECO:0000256" key="1">
    <source>
        <dbReference type="SAM" id="MobiDB-lite"/>
    </source>
</evidence>